<keyword evidence="2" id="KW-1185">Reference proteome</keyword>
<dbReference type="AlphaFoldDB" id="A0A7W6BRE1"/>
<comment type="caution">
    <text evidence="1">The sequence shown here is derived from an EMBL/GenBank/DDBJ whole genome shotgun (WGS) entry which is preliminary data.</text>
</comment>
<reference evidence="1 2" key="1">
    <citation type="submission" date="2020-08" db="EMBL/GenBank/DDBJ databases">
        <title>Genomic Encyclopedia of Type Strains, Phase IV (KMG-IV): sequencing the most valuable type-strain genomes for metagenomic binning, comparative biology and taxonomic classification.</title>
        <authorList>
            <person name="Goeker M."/>
        </authorList>
    </citation>
    <scope>NUCLEOTIDE SEQUENCE [LARGE SCALE GENOMIC DNA]</scope>
    <source>
        <strain evidence="1 2">DSM 26189</strain>
    </source>
</reference>
<evidence type="ECO:0008006" key="3">
    <source>
        <dbReference type="Google" id="ProtNLM"/>
    </source>
</evidence>
<protein>
    <recommendedName>
        <fullName evidence="3">Cthe-2314-like HEPN domain-containing protein</fullName>
    </recommendedName>
</protein>
<accession>A0A7W6BRE1</accession>
<proteinExistence type="predicted"/>
<dbReference type="Proteomes" id="UP000571950">
    <property type="component" value="Unassembled WGS sequence"/>
</dbReference>
<dbReference type="EMBL" id="JACIDT010000031">
    <property type="protein sequence ID" value="MBB3928690.1"/>
    <property type="molecule type" value="Genomic_DNA"/>
</dbReference>
<sequence length="265" mass="30264">MPYSAAQLEQLADAYREWTDRRDALATAILTRAYATERAKEFATHGLSRRIGMLQHCLDRVFECVPPEAEQPTRYELMDATAFVQSFVINVYGAIDNLAHIWCLDAAIVDPRGRPLAPGRIGLTPKNEFVRGSLPAALQAYLANHDEWFGYLENYRHALAHRIPLYIPPRQLDPPAQAEFYDLDQQRSEAIRRHDWERVDTLQSALDRVGVFEPYIMHSFGEQAQPMRFHAQLVCDLATVVEIAERVLDALEWRAAHGEQPEEPA</sequence>
<name>A0A7W6BRE1_9SPHN</name>
<evidence type="ECO:0000313" key="2">
    <source>
        <dbReference type="Proteomes" id="UP000571950"/>
    </source>
</evidence>
<organism evidence="1 2">
    <name type="scientific">Sphingobium jiangsuense</name>
    <dbReference type="NCBI Taxonomy" id="870476"/>
    <lineage>
        <taxon>Bacteria</taxon>
        <taxon>Pseudomonadati</taxon>
        <taxon>Pseudomonadota</taxon>
        <taxon>Alphaproteobacteria</taxon>
        <taxon>Sphingomonadales</taxon>
        <taxon>Sphingomonadaceae</taxon>
        <taxon>Sphingobium</taxon>
    </lineage>
</organism>
<gene>
    <name evidence="1" type="ORF">GGR43_004435</name>
</gene>
<dbReference type="RefSeq" id="WP_188073931.1">
    <property type="nucleotide sequence ID" value="NZ_BSPS01000065.1"/>
</dbReference>
<evidence type="ECO:0000313" key="1">
    <source>
        <dbReference type="EMBL" id="MBB3928690.1"/>
    </source>
</evidence>